<sequence length="136" mass="14591">MPTPTFNAVVITAASDPLTPVVARSSSRSETSGISGKVVTYAAGRQRSVSHVGTTHQFVMTLRDVSDLPVTLPAPGTGTVVPLQLLQEAWLGVRIVIRDHRGRYFEGVYFTAGVVDRKAPHLYDIALSISELTAES</sequence>
<evidence type="ECO:0000313" key="2">
    <source>
        <dbReference type="Proteomes" id="UP001500618"/>
    </source>
</evidence>
<gene>
    <name evidence="1" type="ORF">GCM10009765_71930</name>
</gene>
<dbReference type="EMBL" id="BAAANY010000038">
    <property type="protein sequence ID" value="GAA1712459.1"/>
    <property type="molecule type" value="Genomic_DNA"/>
</dbReference>
<proteinExistence type="predicted"/>
<comment type="caution">
    <text evidence="1">The sequence shown here is derived from an EMBL/GenBank/DDBJ whole genome shotgun (WGS) entry which is preliminary data.</text>
</comment>
<dbReference type="Proteomes" id="UP001500618">
    <property type="component" value="Unassembled WGS sequence"/>
</dbReference>
<evidence type="ECO:0000313" key="1">
    <source>
        <dbReference type="EMBL" id="GAA1712459.1"/>
    </source>
</evidence>
<keyword evidence="2" id="KW-1185">Reference proteome</keyword>
<accession>A0ABN2IVJ3</accession>
<evidence type="ECO:0008006" key="3">
    <source>
        <dbReference type="Google" id="ProtNLM"/>
    </source>
</evidence>
<dbReference type="RefSeq" id="WP_344314588.1">
    <property type="nucleotide sequence ID" value="NZ_BAAANY010000038.1"/>
</dbReference>
<reference evidence="1 2" key="1">
    <citation type="journal article" date="2019" name="Int. J. Syst. Evol. Microbiol.">
        <title>The Global Catalogue of Microorganisms (GCM) 10K type strain sequencing project: providing services to taxonomists for standard genome sequencing and annotation.</title>
        <authorList>
            <consortium name="The Broad Institute Genomics Platform"/>
            <consortium name="The Broad Institute Genome Sequencing Center for Infectious Disease"/>
            <person name="Wu L."/>
            <person name="Ma J."/>
        </authorList>
    </citation>
    <scope>NUCLEOTIDE SEQUENCE [LARGE SCALE GENOMIC DNA]</scope>
    <source>
        <strain evidence="1 2">JCM 14718</strain>
    </source>
</reference>
<protein>
    <recommendedName>
        <fullName evidence="3">DUF1842 domain-containing protein</fullName>
    </recommendedName>
</protein>
<organism evidence="1 2">
    <name type="scientific">Fodinicola feengrottensis</name>
    <dbReference type="NCBI Taxonomy" id="435914"/>
    <lineage>
        <taxon>Bacteria</taxon>
        <taxon>Bacillati</taxon>
        <taxon>Actinomycetota</taxon>
        <taxon>Actinomycetes</taxon>
        <taxon>Mycobacteriales</taxon>
        <taxon>Fodinicola</taxon>
    </lineage>
</organism>
<name>A0ABN2IVJ3_9ACTN</name>